<protein>
    <submittedName>
        <fullName evidence="3">CarD family transcriptional regulator</fullName>
    </submittedName>
</protein>
<dbReference type="Gene3D" id="2.40.10.170">
    <property type="match status" value="1"/>
</dbReference>
<dbReference type="InterPro" id="IPR042215">
    <property type="entry name" value="CarD-like_C"/>
</dbReference>
<evidence type="ECO:0000256" key="1">
    <source>
        <dbReference type="SAM" id="MobiDB-lite"/>
    </source>
</evidence>
<dbReference type="InterPro" id="IPR003711">
    <property type="entry name" value="CarD-like/TRCF_RID"/>
</dbReference>
<dbReference type="Pfam" id="PF21095">
    <property type="entry name" value="CarD_C"/>
    <property type="match status" value="1"/>
</dbReference>
<organism evidence="3 4">
    <name type="scientific">Archangium gephyra</name>
    <dbReference type="NCBI Taxonomy" id="48"/>
    <lineage>
        <taxon>Bacteria</taxon>
        <taxon>Pseudomonadati</taxon>
        <taxon>Myxococcota</taxon>
        <taxon>Myxococcia</taxon>
        <taxon>Myxococcales</taxon>
        <taxon>Cystobacterineae</taxon>
        <taxon>Archangiaceae</taxon>
        <taxon>Archangium</taxon>
    </lineage>
</organism>
<feature type="region of interest" description="Disordered" evidence="1">
    <location>
        <begin position="162"/>
        <end position="187"/>
    </location>
</feature>
<dbReference type="InterPro" id="IPR048792">
    <property type="entry name" value="CarD_C"/>
</dbReference>
<dbReference type="Proteomes" id="UP000249061">
    <property type="component" value="Unassembled WGS sequence"/>
</dbReference>
<dbReference type="InterPro" id="IPR052531">
    <property type="entry name" value="CarD-like_regulator"/>
</dbReference>
<evidence type="ECO:0000313" key="4">
    <source>
        <dbReference type="Proteomes" id="UP000249061"/>
    </source>
</evidence>
<feature type="domain" description="CarD-like/TRCF RNAP-interacting" evidence="2">
    <location>
        <begin position="1"/>
        <end position="113"/>
    </location>
</feature>
<dbReference type="PANTHER" id="PTHR38447:SF1">
    <property type="entry name" value="RNA POLYMERASE-BINDING TRANSCRIPTION FACTOR CARD"/>
    <property type="match status" value="1"/>
</dbReference>
<gene>
    <name evidence="3" type="ORF">DI536_24640</name>
</gene>
<name>A0A2W5T327_9BACT</name>
<dbReference type="AlphaFoldDB" id="A0A2W5T327"/>
<evidence type="ECO:0000313" key="3">
    <source>
        <dbReference type="EMBL" id="PZR08457.1"/>
    </source>
</evidence>
<sequence length="187" mass="21388">MFKPGDKAVYPGHGVGEVVGIEHTEVAGQRQSFYVLKMLEKNGGRFLIPINKIGQVGLREIISEDDVRQVYAILKEKDISVDSTTWNRRYREYMEKIKTGSVFEIAEVLRDLYLLKGDKDLSFGERKMLDTARSLLIKELAFAKGVTELDIEADLKKIFNIPENPPKMSEITEKPEKKKKEEPKKAE</sequence>
<dbReference type="Gene3D" id="1.20.58.1290">
    <property type="entry name" value="CarD-like, C-terminal domain"/>
    <property type="match status" value="1"/>
</dbReference>
<evidence type="ECO:0000259" key="2">
    <source>
        <dbReference type="SMART" id="SM01058"/>
    </source>
</evidence>
<dbReference type="EMBL" id="QFQP01000025">
    <property type="protein sequence ID" value="PZR08457.1"/>
    <property type="molecule type" value="Genomic_DNA"/>
</dbReference>
<feature type="compositionally biased region" description="Basic and acidic residues" evidence="1">
    <location>
        <begin position="170"/>
        <end position="187"/>
    </location>
</feature>
<dbReference type="Pfam" id="PF02559">
    <property type="entry name" value="CarD_TRCF_RID"/>
    <property type="match status" value="1"/>
</dbReference>
<comment type="caution">
    <text evidence="3">The sequence shown here is derived from an EMBL/GenBank/DDBJ whole genome shotgun (WGS) entry which is preliminary data.</text>
</comment>
<dbReference type="PANTHER" id="PTHR38447">
    <property type="entry name" value="TRANSCRIPTION FACTOR YDEB-RELATED"/>
    <property type="match status" value="1"/>
</dbReference>
<dbReference type="SUPFAM" id="SSF141259">
    <property type="entry name" value="CarD-like"/>
    <property type="match status" value="1"/>
</dbReference>
<proteinExistence type="predicted"/>
<dbReference type="InterPro" id="IPR036101">
    <property type="entry name" value="CarD-like/TRCF_RID_sf"/>
</dbReference>
<dbReference type="SMART" id="SM01058">
    <property type="entry name" value="CarD_TRCF"/>
    <property type="match status" value="1"/>
</dbReference>
<accession>A0A2W5T327</accession>
<reference evidence="3 4" key="1">
    <citation type="submission" date="2017-08" db="EMBL/GenBank/DDBJ databases">
        <title>Infants hospitalized years apart are colonized by the same room-sourced microbial strains.</title>
        <authorList>
            <person name="Brooks B."/>
            <person name="Olm M.R."/>
            <person name="Firek B.A."/>
            <person name="Baker R."/>
            <person name="Thomas B.C."/>
            <person name="Morowitz M.J."/>
            <person name="Banfield J.F."/>
        </authorList>
    </citation>
    <scope>NUCLEOTIDE SEQUENCE [LARGE SCALE GENOMIC DNA]</scope>
    <source>
        <strain evidence="3">S2_003_000_R2_14</strain>
    </source>
</reference>
<dbReference type="GO" id="GO:0009303">
    <property type="term" value="P:rRNA transcription"/>
    <property type="evidence" value="ECO:0007669"/>
    <property type="project" value="TreeGrafter"/>
</dbReference>